<comment type="caution">
    <text evidence="2">The sequence shown here is derived from an EMBL/GenBank/DDBJ whole genome shotgun (WGS) entry which is preliminary data.</text>
</comment>
<evidence type="ECO:0000313" key="3">
    <source>
        <dbReference type="Proteomes" id="UP000196331"/>
    </source>
</evidence>
<dbReference type="Proteomes" id="UP000196331">
    <property type="component" value="Unassembled WGS sequence"/>
</dbReference>
<evidence type="ECO:0000256" key="1">
    <source>
        <dbReference type="SAM" id="MobiDB-lite"/>
    </source>
</evidence>
<dbReference type="EMBL" id="FUKM01000002">
    <property type="protein sequence ID" value="SJN08832.1"/>
    <property type="molecule type" value="Genomic_DNA"/>
</dbReference>
<feature type="compositionally biased region" description="Gly residues" evidence="1">
    <location>
        <begin position="118"/>
        <end position="128"/>
    </location>
</feature>
<gene>
    <name evidence="2" type="ORF">CZ787_00125</name>
</gene>
<sequence>MDTAYCTLDGVTYHITTFAALPQNEIAEKRRHLICPDPRCRMQAYFKRAATSGQGACFGARPHSKNCDLAASLGESRLGSTEVRDILRNPMDHIVIDTTCRGRGSFHIEGEDDSPGAPKGGQFQGDGPRGPSKMNRRLRPLLKSLIASEQFRNSSTIIELPQHFSLPVNKLFVNFNDIGPNHEKSFHGFWGLIYDTGTSYSGAFWLNTGERDELSVMVPAELYSDFKKRFGFQFDHEAEGMHVLVLGSLRSAQSGKKYIALRDINMCALCND</sequence>
<dbReference type="RefSeq" id="WP_087105308.1">
    <property type="nucleotide sequence ID" value="NZ_FUKM01000002.1"/>
</dbReference>
<organism evidence="2 3">
    <name type="scientific">Halomonas citrativorans</name>
    <dbReference type="NCBI Taxonomy" id="2742612"/>
    <lineage>
        <taxon>Bacteria</taxon>
        <taxon>Pseudomonadati</taxon>
        <taxon>Pseudomonadota</taxon>
        <taxon>Gammaproteobacteria</taxon>
        <taxon>Oceanospirillales</taxon>
        <taxon>Halomonadaceae</taxon>
        <taxon>Halomonas</taxon>
    </lineage>
</organism>
<protein>
    <submittedName>
        <fullName evidence="2">Uncharacterized protein</fullName>
    </submittedName>
</protein>
<accession>A0A1R4HMR9</accession>
<feature type="region of interest" description="Disordered" evidence="1">
    <location>
        <begin position="106"/>
        <end position="134"/>
    </location>
</feature>
<dbReference type="OrthoDB" id="9154076at2"/>
<name>A0A1R4HMR9_9GAMM</name>
<dbReference type="AlphaFoldDB" id="A0A1R4HMR9"/>
<proteinExistence type="predicted"/>
<evidence type="ECO:0000313" key="2">
    <source>
        <dbReference type="EMBL" id="SJN08832.1"/>
    </source>
</evidence>
<reference evidence="2 3" key="1">
    <citation type="submission" date="2017-02" db="EMBL/GenBank/DDBJ databases">
        <authorList>
            <person name="Dridi B."/>
        </authorList>
    </citation>
    <scope>NUCLEOTIDE SEQUENCE [LARGE SCALE GENOMIC DNA]</scope>
    <source>
        <strain evidence="2 3">JB380</strain>
    </source>
</reference>